<dbReference type="EMBL" id="CP001399">
    <property type="protein sequence ID" value="ACP36207.1"/>
    <property type="molecule type" value="Genomic_DNA"/>
</dbReference>
<dbReference type="Proteomes" id="UP000001747">
    <property type="component" value="Chromosome"/>
</dbReference>
<name>C3MJQ4_SACI2</name>
<dbReference type="KEGG" id="sis:LS215_2220"/>
<evidence type="ECO:0000313" key="1">
    <source>
        <dbReference type="EMBL" id="ACP36207.1"/>
    </source>
</evidence>
<reference evidence="1 2" key="1">
    <citation type="journal article" date="2009" name="Proc. Natl. Acad. Sci. U.S.A.">
        <title>Biogeography of the Sulfolobus islandicus pan-genome.</title>
        <authorList>
            <person name="Reno M.L."/>
            <person name="Held N.L."/>
            <person name="Fields C.J."/>
            <person name="Burke P.V."/>
            <person name="Whitaker R.J."/>
        </authorList>
    </citation>
    <scope>NUCLEOTIDE SEQUENCE [LARGE SCALE GENOMIC DNA]</scope>
    <source>
        <strain evidence="2">L.S.2.15 / Lassen #1</strain>
    </source>
</reference>
<dbReference type="OrthoDB" id="35798at2157"/>
<accession>C3MJQ4</accession>
<dbReference type="AlphaFoldDB" id="C3MJQ4"/>
<sequence>MQLLVTLRDLKIQLWVILQRVLGVRVPFLGIPLKGVNNPILVLDGIIEPLNIFVKTEAIGQFIRQFNEAIGFQCVKEEEYWDSSIPFSSYYIYVTEKLANDAIRNCEVPMSEDEKFEILHLVDEAIFPQNSLVKALRTSQQLNSPILFRDGEEPIRIQLESIKIKVVSSYPFDGNPKYLDNSLIHLTGIIPVEYAESKARNLIEFENGLWSAIYSLPYLKINNWKWIWDLNWLTIIEFSN</sequence>
<dbReference type="RefSeq" id="WP_012714161.1">
    <property type="nucleotide sequence ID" value="NC_012589.1"/>
</dbReference>
<dbReference type="HOGENOM" id="CLU_1237967_0_0_2"/>
<proteinExistence type="predicted"/>
<organism evidence="1 2">
    <name type="scientific">Saccharolobus islandicus (strain L.S.2.15 / Lassen #1)</name>
    <name type="common">Sulfolobus islandicus</name>
    <dbReference type="NCBI Taxonomy" id="429572"/>
    <lineage>
        <taxon>Archaea</taxon>
        <taxon>Thermoproteota</taxon>
        <taxon>Thermoprotei</taxon>
        <taxon>Sulfolobales</taxon>
        <taxon>Sulfolobaceae</taxon>
        <taxon>Saccharolobus</taxon>
    </lineage>
</organism>
<dbReference type="GeneID" id="15298442"/>
<evidence type="ECO:0000313" key="2">
    <source>
        <dbReference type="Proteomes" id="UP000001747"/>
    </source>
</evidence>
<gene>
    <name evidence="1" type="ordered locus">LS215_2220</name>
</gene>
<protein>
    <submittedName>
        <fullName evidence="1">Uncharacterized protein</fullName>
    </submittedName>
</protein>